<reference evidence="1 2" key="1">
    <citation type="journal article" date="2013" name="BMC Genomics">
        <title>Genome sequencing and comparative genomics of honey bee microsporidia, Nosema apis reveal novel insights into host-parasite interactions.</title>
        <authorList>
            <person name="Chen Yp."/>
            <person name="Pettis J.S."/>
            <person name="Zhao Y."/>
            <person name="Liu X."/>
            <person name="Tallon L.J."/>
            <person name="Sadzewicz L.D."/>
            <person name="Li R."/>
            <person name="Zheng H."/>
            <person name="Huang S."/>
            <person name="Zhang X."/>
            <person name="Hamilton M.C."/>
            <person name="Pernal S.F."/>
            <person name="Melathopoulos A.P."/>
            <person name="Yan X."/>
            <person name="Evans J.D."/>
        </authorList>
    </citation>
    <scope>NUCLEOTIDE SEQUENCE [LARGE SCALE GENOMIC DNA]</scope>
    <source>
        <strain evidence="1 2">BRL 01</strain>
    </source>
</reference>
<evidence type="ECO:0000313" key="1">
    <source>
        <dbReference type="EMBL" id="EQB62215.1"/>
    </source>
</evidence>
<organism evidence="1 2">
    <name type="scientific">Vairimorpha apis BRL 01</name>
    <dbReference type="NCBI Taxonomy" id="1037528"/>
    <lineage>
        <taxon>Eukaryota</taxon>
        <taxon>Fungi</taxon>
        <taxon>Fungi incertae sedis</taxon>
        <taxon>Microsporidia</taxon>
        <taxon>Nosematidae</taxon>
        <taxon>Vairimorpha</taxon>
    </lineage>
</organism>
<name>T0MMI1_9MICR</name>
<proteinExistence type="predicted"/>
<dbReference type="OrthoDB" id="10581311at2759"/>
<dbReference type="SUPFAM" id="SSF48350">
    <property type="entry name" value="GTPase activation domain, GAP"/>
    <property type="match status" value="1"/>
</dbReference>
<dbReference type="InterPro" id="IPR008936">
    <property type="entry name" value="Rho_GTPase_activation_prot"/>
</dbReference>
<accession>T0MMI1</accession>
<evidence type="ECO:0000313" key="2">
    <source>
        <dbReference type="Proteomes" id="UP000053780"/>
    </source>
</evidence>
<dbReference type="VEuPathDB" id="MicrosporidiaDB:NAPIS_ORF00208"/>
<sequence length="218" mass="26657">MQSRESENTTSYENLSIDEKTSLRQHYLNEIANIDDITLFPCLCYKNMDVEKNSVCNDSVIEILDILTYKSTIHKLFYGTYRDEEIKEVYELVQKNEKIQYDSKNPRLIAQVFIWIVKWNDIPFFPHEFNKILFEAYLENDRKIQLEIVKRIPFVLNERNRIFFIKLKRLIEEIDAHKKIQKRRKMIYYIFLDQLFLKEHSKENMFLDITEWLFLLMF</sequence>
<dbReference type="Proteomes" id="UP000053780">
    <property type="component" value="Unassembled WGS sequence"/>
</dbReference>
<dbReference type="HOGENOM" id="CLU_1267209_0_0_1"/>
<keyword evidence="2" id="KW-1185">Reference proteome</keyword>
<gene>
    <name evidence="1" type="ORF">NAPIS_ORF00208</name>
</gene>
<protein>
    <submittedName>
        <fullName evidence="1">Uncharacterized protein</fullName>
    </submittedName>
</protein>
<dbReference type="EMBL" id="KE646952">
    <property type="protein sequence ID" value="EQB62215.1"/>
    <property type="molecule type" value="Genomic_DNA"/>
</dbReference>
<dbReference type="AlphaFoldDB" id="T0MMI1"/>